<feature type="transmembrane region" description="Helical" evidence="1">
    <location>
        <begin position="12"/>
        <end position="41"/>
    </location>
</feature>
<keyword evidence="1" id="KW-0812">Transmembrane</keyword>
<evidence type="ECO:0000256" key="1">
    <source>
        <dbReference type="SAM" id="Phobius"/>
    </source>
</evidence>
<evidence type="ECO:0000313" key="3">
    <source>
        <dbReference type="Proteomes" id="UP001152798"/>
    </source>
</evidence>
<keyword evidence="1" id="KW-1133">Transmembrane helix</keyword>
<dbReference type="AlphaFoldDB" id="A0A9P0EBJ7"/>
<reference evidence="2" key="1">
    <citation type="submission" date="2022-01" db="EMBL/GenBank/DDBJ databases">
        <authorList>
            <person name="King R."/>
        </authorList>
    </citation>
    <scope>NUCLEOTIDE SEQUENCE</scope>
</reference>
<gene>
    <name evidence="2" type="ORF">NEZAVI_LOCUS4158</name>
</gene>
<dbReference type="Proteomes" id="UP001152798">
    <property type="component" value="Chromosome 2"/>
</dbReference>
<evidence type="ECO:0000313" key="2">
    <source>
        <dbReference type="EMBL" id="CAH1393490.1"/>
    </source>
</evidence>
<proteinExistence type="predicted"/>
<organism evidence="2 3">
    <name type="scientific">Nezara viridula</name>
    <name type="common">Southern green stink bug</name>
    <name type="synonym">Cimex viridulus</name>
    <dbReference type="NCBI Taxonomy" id="85310"/>
    <lineage>
        <taxon>Eukaryota</taxon>
        <taxon>Metazoa</taxon>
        <taxon>Ecdysozoa</taxon>
        <taxon>Arthropoda</taxon>
        <taxon>Hexapoda</taxon>
        <taxon>Insecta</taxon>
        <taxon>Pterygota</taxon>
        <taxon>Neoptera</taxon>
        <taxon>Paraneoptera</taxon>
        <taxon>Hemiptera</taxon>
        <taxon>Heteroptera</taxon>
        <taxon>Panheteroptera</taxon>
        <taxon>Pentatomomorpha</taxon>
        <taxon>Pentatomoidea</taxon>
        <taxon>Pentatomidae</taxon>
        <taxon>Pentatominae</taxon>
        <taxon>Nezara</taxon>
    </lineage>
</organism>
<dbReference type="EMBL" id="OV725078">
    <property type="protein sequence ID" value="CAH1393490.1"/>
    <property type="molecule type" value="Genomic_DNA"/>
</dbReference>
<protein>
    <submittedName>
        <fullName evidence="2">Uncharacterized protein</fullName>
    </submittedName>
</protein>
<keyword evidence="3" id="KW-1185">Reference proteome</keyword>
<accession>A0A9P0EBJ7</accession>
<sequence>MGMKTNVIINKSIIYVYYLLLILQICGSQTKIVIQILIVLLCPPHNAISNVEKPLSRAAIP</sequence>
<keyword evidence="1" id="KW-0472">Membrane</keyword>
<name>A0A9P0EBJ7_NEZVI</name>